<feature type="domain" description="Type I restriction enzyme R protein N-terminal" evidence="2">
    <location>
        <begin position="24"/>
        <end position="121"/>
    </location>
</feature>
<dbReference type="AlphaFoldDB" id="D5APU7"/>
<evidence type="ECO:0000256" key="1">
    <source>
        <dbReference type="SAM" id="MobiDB-lite"/>
    </source>
</evidence>
<dbReference type="InterPro" id="IPR017035">
    <property type="entry name" value="UCP035009_HsdR_All3000-type"/>
</dbReference>
<proteinExistence type="predicted"/>
<sequence length="355" mass="39850">MDFKQRVDDLGARSRHASQHALTEEATKTSVILPLIKALGFDPFNLEEVVPEFIADVGIKKGEKIDFALKIAGKPAILVEAKPISMALGSAQYSQLFRYFSTVEARLAILTNGREVWFFSDIDETNKMDKKPFFVFDLQNYDDRQVAELARFQKEGFDIEAILEAASNLKYVKAASAEISRQLANPDDDFVRFFGKHIYEGSLTKGAIELLRPAIQAALDDIVRNRIQERLNITFGKDAPQIDSPDKKPADAPVGSEPVTTDDEMQAFMIVRAIASRVANVNRITMRDALSYCSIFVDDNNRKPICRLYFNAKSSKSVGIFAPQPDKSETKVQIEDLSDIYKFAEQIEATVKSYL</sequence>
<name>D5APU7_RHOCB</name>
<reference evidence="3 4" key="2">
    <citation type="journal article" date="2010" name="J. Bacteriol.">
        <title>Complete genome sequence of the photosynthetic purple nonsulfur bacterium Rhodobacter capsulatus SB 1003.</title>
        <authorList>
            <person name="Strnad H."/>
            <person name="Lapidus A."/>
            <person name="Paces J."/>
            <person name="Ulbrich P."/>
            <person name="Vlcek C."/>
            <person name="Paces V."/>
            <person name="Haselkorn R."/>
        </authorList>
    </citation>
    <scope>NUCLEOTIDE SEQUENCE [LARGE SCALE GENOMIC DNA]</scope>
    <source>
        <strain evidence="4">ATCC BAA-309 / NBRC 16581 / SB1003</strain>
    </source>
</reference>
<dbReference type="OrthoDB" id="9148007at2"/>
<evidence type="ECO:0000259" key="2">
    <source>
        <dbReference type="Pfam" id="PF13588"/>
    </source>
</evidence>
<keyword evidence="4" id="KW-1185">Reference proteome</keyword>
<dbReference type="Gene3D" id="3.90.1570.30">
    <property type="match status" value="1"/>
</dbReference>
<accession>D5APU7</accession>
<dbReference type="EMBL" id="CP001312">
    <property type="protein sequence ID" value="ADE86666.1"/>
    <property type="molecule type" value="Genomic_DNA"/>
</dbReference>
<dbReference type="Proteomes" id="UP000002361">
    <property type="component" value="Chromosome"/>
</dbReference>
<feature type="region of interest" description="Disordered" evidence="1">
    <location>
        <begin position="237"/>
        <end position="259"/>
    </location>
</feature>
<protein>
    <recommendedName>
        <fullName evidence="2">Type I restriction enzyme R protein N-terminal domain-containing protein</fullName>
    </recommendedName>
</protein>
<gene>
    <name evidence="3" type="ordered locus">RCAP_rcc02939</name>
</gene>
<dbReference type="InterPro" id="IPR029464">
    <property type="entry name" value="HSDR_N"/>
</dbReference>
<organism evidence="3 4">
    <name type="scientific">Rhodobacter capsulatus (strain ATCC BAA-309 / NBRC 16581 / SB1003)</name>
    <dbReference type="NCBI Taxonomy" id="272942"/>
    <lineage>
        <taxon>Bacteria</taxon>
        <taxon>Pseudomonadati</taxon>
        <taxon>Pseudomonadota</taxon>
        <taxon>Alphaproteobacteria</taxon>
        <taxon>Rhodobacterales</taxon>
        <taxon>Rhodobacter group</taxon>
        <taxon>Rhodobacter</taxon>
    </lineage>
</organism>
<dbReference type="PIRSF" id="PIRSF035009">
    <property type="entry name" value="UCP035009_HSDR_N"/>
    <property type="match status" value="1"/>
</dbReference>
<reference key="1">
    <citation type="submission" date="2008-12" db="EMBL/GenBank/DDBJ databases">
        <title>Complete genome sequence of Rhodobacter capsulatus SB1003.</title>
        <authorList>
            <person name="Strnad H."/>
            <person name="Lapidus A."/>
            <person name="Vlcek C."/>
            <person name="Ulbrich P."/>
            <person name="Paces J."/>
            <person name="Maltsev N."/>
            <person name="Kumar V."/>
            <person name="Kogan Y."/>
            <person name="Milgram A."/>
            <person name="Rebrekov D."/>
            <person name="Mazur M."/>
            <person name="Cox R."/>
            <person name="Kyrpides N."/>
            <person name="Kolar M."/>
            <person name="Sachova J."/>
            <person name="Ridl J."/>
            <person name="Ivanova N."/>
            <person name="Kapatral V."/>
            <person name="Los T."/>
            <person name="Lykidis A."/>
            <person name="Mikhailova N."/>
            <person name="Reznik G."/>
            <person name="Vasieva O."/>
            <person name="Fonstein M."/>
            <person name="Paces V."/>
            <person name="Haselkorn R."/>
        </authorList>
    </citation>
    <scope>NUCLEOTIDE SEQUENCE</scope>
    <source>
        <strain>SB1003</strain>
    </source>
</reference>
<dbReference type="eggNOG" id="COG4748">
    <property type="taxonomic scope" value="Bacteria"/>
</dbReference>
<evidence type="ECO:0000313" key="4">
    <source>
        <dbReference type="Proteomes" id="UP000002361"/>
    </source>
</evidence>
<dbReference type="HOGENOM" id="CLU_045501_0_0_5"/>
<dbReference type="KEGG" id="rcp:RCAP_rcc02939"/>
<evidence type="ECO:0000313" key="3">
    <source>
        <dbReference type="EMBL" id="ADE86666.1"/>
    </source>
</evidence>
<dbReference type="STRING" id="272942.RCAP_rcc02939"/>
<dbReference type="Pfam" id="PF13588">
    <property type="entry name" value="HSDR_N_2"/>
    <property type="match status" value="1"/>
</dbReference>